<keyword evidence="6" id="KW-1133">Transmembrane helix</keyword>
<dbReference type="FunFam" id="3.20.20.100:FF:000015">
    <property type="entry name" value="Oxidoreductase, aldo/keto reductase family"/>
    <property type="match status" value="1"/>
</dbReference>
<evidence type="ECO:0000256" key="4">
    <source>
        <dbReference type="PIRSR" id="PIRSR000097-2"/>
    </source>
</evidence>
<dbReference type="PIRSF" id="PIRSF000097">
    <property type="entry name" value="AKR"/>
    <property type="match status" value="1"/>
</dbReference>
<reference evidence="8 9" key="1">
    <citation type="journal article" date="2023" name="Elife">
        <title>Identification of key yeast species and microbe-microbe interactions impacting larval growth of Drosophila in the wild.</title>
        <authorList>
            <person name="Mure A."/>
            <person name="Sugiura Y."/>
            <person name="Maeda R."/>
            <person name="Honda K."/>
            <person name="Sakurai N."/>
            <person name="Takahashi Y."/>
            <person name="Watada M."/>
            <person name="Katoh T."/>
            <person name="Gotoh A."/>
            <person name="Gotoh Y."/>
            <person name="Taniguchi I."/>
            <person name="Nakamura K."/>
            <person name="Hayashi T."/>
            <person name="Katayama T."/>
            <person name="Uemura T."/>
            <person name="Hattori Y."/>
        </authorList>
    </citation>
    <scope>NUCLEOTIDE SEQUENCE [LARGE SCALE GENOMIC DNA]</scope>
    <source>
        <strain evidence="8 9">SC-9</strain>
    </source>
</reference>
<evidence type="ECO:0000259" key="7">
    <source>
        <dbReference type="Pfam" id="PF00248"/>
    </source>
</evidence>
<feature type="domain" description="NADP-dependent oxidoreductase" evidence="7">
    <location>
        <begin position="36"/>
        <end position="273"/>
    </location>
</feature>
<dbReference type="PROSITE" id="PS00063">
    <property type="entry name" value="ALDOKETO_REDUCTASE_3"/>
    <property type="match status" value="1"/>
</dbReference>
<feature type="active site" description="Proton donor" evidence="3">
    <location>
        <position position="56"/>
    </location>
</feature>
<dbReference type="InterPro" id="IPR020471">
    <property type="entry name" value="AKR"/>
</dbReference>
<dbReference type="RefSeq" id="XP_064854447.1">
    <property type="nucleotide sequence ID" value="XM_064998375.1"/>
</dbReference>
<dbReference type="Proteomes" id="UP001360560">
    <property type="component" value="Unassembled WGS sequence"/>
</dbReference>
<proteinExistence type="inferred from homology"/>
<dbReference type="GO" id="GO:0016616">
    <property type="term" value="F:oxidoreductase activity, acting on the CH-OH group of donors, NAD or NADP as acceptor"/>
    <property type="evidence" value="ECO:0007669"/>
    <property type="project" value="UniProtKB-ARBA"/>
</dbReference>
<keyword evidence="6" id="KW-0472">Membrane</keyword>
<accession>A0AAV5QRU6</accession>
<keyword evidence="6" id="KW-0812">Transmembrane</keyword>
<keyword evidence="2" id="KW-0560">Oxidoreductase</keyword>
<sequence>MSMNTISKDSHYKLTSGTQIPLIGFGVYLVPPLLTANLVYQALKAGYRLIDTAQIYRNESEVGEGVLRWISENPESNKREDIFIITKIWDSFHGYESAKQSIKASIKKICVPGIDYIDLFLIHSPNSNKQKRLETYQALQESKDSNYVHSIGVSNYGINHLEELYNWKDLKYPPVSNQIEIHPWLMRSQLVDYCSRRQIICQAYSPLAKGRKFNDLTLNSIAKKYEKNNAQILIRWSVQKGFVVLPKTLQIDRLKSNFNIWDFELSNEDILSLEHEESYFITGWDPTLYNG</sequence>
<dbReference type="PRINTS" id="PR00069">
    <property type="entry name" value="ALDKETRDTASE"/>
</dbReference>
<dbReference type="PROSITE" id="PS00798">
    <property type="entry name" value="ALDOKETO_REDUCTASE_1"/>
    <property type="match status" value="1"/>
</dbReference>
<keyword evidence="9" id="KW-1185">Reference proteome</keyword>
<dbReference type="Pfam" id="PF00248">
    <property type="entry name" value="Aldo_ket_red"/>
    <property type="match status" value="1"/>
</dbReference>
<evidence type="ECO:0000256" key="3">
    <source>
        <dbReference type="PIRSR" id="PIRSR000097-1"/>
    </source>
</evidence>
<evidence type="ECO:0000256" key="6">
    <source>
        <dbReference type="SAM" id="Phobius"/>
    </source>
</evidence>
<dbReference type="PANTHER" id="PTHR43827">
    <property type="entry name" value="2,5-DIKETO-D-GLUCONIC ACID REDUCTASE"/>
    <property type="match status" value="1"/>
</dbReference>
<feature type="binding site" evidence="4">
    <location>
        <position position="123"/>
    </location>
    <ligand>
        <name>substrate</name>
    </ligand>
</feature>
<feature type="site" description="Lowers pKa of active site Tyr" evidence="5">
    <location>
        <position position="87"/>
    </location>
</feature>
<evidence type="ECO:0000313" key="9">
    <source>
        <dbReference type="Proteomes" id="UP001360560"/>
    </source>
</evidence>
<comment type="similarity">
    <text evidence="1">Belongs to the aldo/keto reductase family.</text>
</comment>
<dbReference type="CDD" id="cd19071">
    <property type="entry name" value="AKR_AKR1-5-like"/>
    <property type="match status" value="1"/>
</dbReference>
<feature type="transmembrane region" description="Helical" evidence="6">
    <location>
        <begin position="20"/>
        <end position="40"/>
    </location>
</feature>
<evidence type="ECO:0000256" key="1">
    <source>
        <dbReference type="ARBA" id="ARBA00007905"/>
    </source>
</evidence>
<evidence type="ECO:0000256" key="2">
    <source>
        <dbReference type="ARBA" id="ARBA00023002"/>
    </source>
</evidence>
<dbReference type="EMBL" id="BTFZ01000011">
    <property type="protein sequence ID" value="GMM37451.1"/>
    <property type="molecule type" value="Genomic_DNA"/>
</dbReference>
<dbReference type="AlphaFoldDB" id="A0AAV5QRU6"/>
<dbReference type="SUPFAM" id="SSF51430">
    <property type="entry name" value="NAD(P)-linked oxidoreductase"/>
    <property type="match status" value="1"/>
</dbReference>
<gene>
    <name evidence="8" type="ORF">DASC09_047760</name>
</gene>
<organism evidence="8 9">
    <name type="scientific">Saccharomycopsis crataegensis</name>
    <dbReference type="NCBI Taxonomy" id="43959"/>
    <lineage>
        <taxon>Eukaryota</taxon>
        <taxon>Fungi</taxon>
        <taxon>Dikarya</taxon>
        <taxon>Ascomycota</taxon>
        <taxon>Saccharomycotina</taxon>
        <taxon>Saccharomycetes</taxon>
        <taxon>Saccharomycopsidaceae</taxon>
        <taxon>Saccharomycopsis</taxon>
    </lineage>
</organism>
<dbReference type="InterPro" id="IPR018170">
    <property type="entry name" value="Aldo/ket_reductase_CS"/>
</dbReference>
<protein>
    <recommendedName>
        <fullName evidence="7">NADP-dependent oxidoreductase domain-containing protein</fullName>
    </recommendedName>
</protein>
<dbReference type="PANTHER" id="PTHR43827:SF13">
    <property type="entry name" value="ALDO_KETO REDUCTASE FAMILY PROTEIN"/>
    <property type="match status" value="1"/>
</dbReference>
<evidence type="ECO:0000256" key="5">
    <source>
        <dbReference type="PIRSR" id="PIRSR000097-3"/>
    </source>
</evidence>
<name>A0AAV5QRU6_9ASCO</name>
<dbReference type="Gene3D" id="3.20.20.100">
    <property type="entry name" value="NADP-dependent oxidoreductase domain"/>
    <property type="match status" value="1"/>
</dbReference>
<comment type="caution">
    <text evidence="8">The sequence shown here is derived from an EMBL/GenBank/DDBJ whole genome shotgun (WGS) entry which is preliminary data.</text>
</comment>
<dbReference type="InterPro" id="IPR023210">
    <property type="entry name" value="NADP_OxRdtase_dom"/>
</dbReference>
<dbReference type="InterPro" id="IPR036812">
    <property type="entry name" value="NAD(P)_OxRdtase_dom_sf"/>
</dbReference>
<dbReference type="GeneID" id="90075426"/>
<evidence type="ECO:0000313" key="8">
    <source>
        <dbReference type="EMBL" id="GMM37451.1"/>
    </source>
</evidence>